<evidence type="ECO:0000256" key="1">
    <source>
        <dbReference type="SAM" id="SignalP"/>
    </source>
</evidence>
<protein>
    <recommendedName>
        <fullName evidence="4">Copper amine oxidase-like N-terminal domain-containing protein</fullName>
    </recommendedName>
</protein>
<evidence type="ECO:0008006" key="4">
    <source>
        <dbReference type="Google" id="ProtNLM"/>
    </source>
</evidence>
<name>A0A8H9GRP8_9DEIO</name>
<dbReference type="Proteomes" id="UP000600547">
    <property type="component" value="Unassembled WGS sequence"/>
</dbReference>
<dbReference type="RefSeq" id="WP_189062693.1">
    <property type="nucleotide sequence ID" value="NZ_BMQG01000014.1"/>
</dbReference>
<keyword evidence="1" id="KW-0732">Signal</keyword>
<reference evidence="3" key="1">
    <citation type="journal article" date="2019" name="Int. J. Syst. Evol. Microbiol.">
        <title>The Global Catalogue of Microorganisms (GCM) 10K type strain sequencing project: providing services to taxonomists for standard genome sequencing and annotation.</title>
        <authorList>
            <consortium name="The Broad Institute Genomics Platform"/>
            <consortium name="The Broad Institute Genome Sequencing Center for Infectious Disease"/>
            <person name="Wu L."/>
            <person name="Ma J."/>
        </authorList>
    </citation>
    <scope>NUCLEOTIDE SEQUENCE [LARGE SCALE GENOMIC DNA]</scope>
    <source>
        <strain evidence="3">JCM 31047</strain>
    </source>
</reference>
<proteinExistence type="predicted"/>
<keyword evidence="3" id="KW-1185">Reference proteome</keyword>
<organism evidence="2 3">
    <name type="scientific">Deinococcus arenae</name>
    <dbReference type="NCBI Taxonomy" id="1452751"/>
    <lineage>
        <taxon>Bacteria</taxon>
        <taxon>Thermotogati</taxon>
        <taxon>Deinococcota</taxon>
        <taxon>Deinococci</taxon>
        <taxon>Deinococcales</taxon>
        <taxon>Deinococcaceae</taxon>
        <taxon>Deinococcus</taxon>
    </lineage>
</organism>
<gene>
    <name evidence="2" type="ORF">GCM10008956_32430</name>
</gene>
<evidence type="ECO:0000313" key="2">
    <source>
        <dbReference type="EMBL" id="GGM54064.1"/>
    </source>
</evidence>
<accession>A0A8H9GRP8</accession>
<comment type="caution">
    <text evidence="2">The sequence shown here is derived from an EMBL/GenBank/DDBJ whole genome shotgun (WGS) entry which is preliminary data.</text>
</comment>
<feature type="signal peptide" evidence="1">
    <location>
        <begin position="1"/>
        <end position="18"/>
    </location>
</feature>
<feature type="chain" id="PRO_5034963426" description="Copper amine oxidase-like N-terminal domain-containing protein" evidence="1">
    <location>
        <begin position="19"/>
        <end position="388"/>
    </location>
</feature>
<sequence>MRKLTFTAVLALSSLAAAQPSYFSATAVRDDIAKRLGAYEIACNKTPVHPDDVGYSSCMLVSGGGNYPKSIIDIYYDDYMSGGWRFIDAPETNAWIRNTISRDGKSLSLNIIEMNSVTYVTVYDISLAAAVESQMQQVQMDKKASAAGGTPNSAYITLGSVKGMTSLTKSGNNYVLSSGSSKLEFTLGGRTAKLNGKSARLNATPFFMDGATYFPLASLKLIGCNYEDSNFLPKVQCGSGFDYVETYIFSTKNAPANAIQFPPGPASTAVANQSPIVTAASPRPSAASSNVSYVSMYDLYDIALISNMADESVEVIIGDSRLTYRPDLKQTLEGSTLEAAPFYREGVLLIPLSSLKLLGCSNVLLNATKVKIACPNGASIEADLLKWK</sequence>
<dbReference type="EMBL" id="BMQG01000014">
    <property type="protein sequence ID" value="GGM54064.1"/>
    <property type="molecule type" value="Genomic_DNA"/>
</dbReference>
<dbReference type="AlphaFoldDB" id="A0A8H9GRP8"/>
<evidence type="ECO:0000313" key="3">
    <source>
        <dbReference type="Proteomes" id="UP000600547"/>
    </source>
</evidence>